<accession>A0ABX7NG37</accession>
<feature type="transmembrane region" description="Helical" evidence="1">
    <location>
        <begin position="207"/>
        <end position="225"/>
    </location>
</feature>
<keyword evidence="1" id="KW-0472">Membrane</keyword>
<dbReference type="EMBL" id="CP071091">
    <property type="protein sequence ID" value="QSQ17786.1"/>
    <property type="molecule type" value="Genomic_DNA"/>
</dbReference>
<dbReference type="InterPro" id="IPR019286">
    <property type="entry name" value="DUF2339_TM"/>
</dbReference>
<sequence>MAETMEKWDVKVLGGLGAGLLALAAIFLWRDLRLDKEVLLILAATGALVLAFFELPGPWRLAAPVAVLSLSGLGGLWYAAVRHPLLLVGLALMFAASVVALVRAPRHDMLPPDLVRHRLVWYGLTCATIAASWAFYFHFLTLGVAEDHVARRLVLTLGWLVVGVVMVLWGRQRGALFVRDAGFCFVAIAVGKALGYDTVNLDGTLRVAGLAASGLLMLGGALLTSRSTSASTRST</sequence>
<feature type="transmembrane region" description="Helical" evidence="1">
    <location>
        <begin position="119"/>
        <end position="137"/>
    </location>
</feature>
<evidence type="ECO:0000313" key="3">
    <source>
        <dbReference type="Proteomes" id="UP000663090"/>
    </source>
</evidence>
<proteinExistence type="predicted"/>
<protein>
    <submittedName>
        <fullName evidence="2">DUF2339 domain-containing protein</fullName>
    </submittedName>
</protein>
<feature type="transmembrane region" description="Helical" evidence="1">
    <location>
        <begin position="62"/>
        <end position="80"/>
    </location>
</feature>
<dbReference type="Proteomes" id="UP000663090">
    <property type="component" value="Chromosome"/>
</dbReference>
<feature type="transmembrane region" description="Helical" evidence="1">
    <location>
        <begin position="12"/>
        <end position="32"/>
    </location>
</feature>
<evidence type="ECO:0000313" key="2">
    <source>
        <dbReference type="EMBL" id="QSQ17786.1"/>
    </source>
</evidence>
<keyword evidence="3" id="KW-1185">Reference proteome</keyword>
<dbReference type="Pfam" id="PF10101">
    <property type="entry name" value="DUF2339"/>
    <property type="match status" value="1"/>
</dbReference>
<feature type="transmembrane region" description="Helical" evidence="1">
    <location>
        <begin position="38"/>
        <end position="55"/>
    </location>
</feature>
<keyword evidence="1" id="KW-1133">Transmembrane helix</keyword>
<feature type="transmembrane region" description="Helical" evidence="1">
    <location>
        <begin position="86"/>
        <end position="104"/>
    </location>
</feature>
<evidence type="ECO:0000256" key="1">
    <source>
        <dbReference type="SAM" id="Phobius"/>
    </source>
</evidence>
<keyword evidence="1" id="KW-0812">Transmembrane</keyword>
<feature type="transmembrane region" description="Helical" evidence="1">
    <location>
        <begin position="149"/>
        <end position="169"/>
    </location>
</feature>
<gene>
    <name evidence="2" type="ORF">JY572_17885</name>
</gene>
<organism evidence="2 3">
    <name type="scientific">Myxococcus landrumensis</name>
    <dbReference type="NCBI Taxonomy" id="2813577"/>
    <lineage>
        <taxon>Bacteria</taxon>
        <taxon>Pseudomonadati</taxon>
        <taxon>Myxococcota</taxon>
        <taxon>Myxococcia</taxon>
        <taxon>Myxococcales</taxon>
        <taxon>Cystobacterineae</taxon>
        <taxon>Myxococcaceae</taxon>
        <taxon>Myxococcus</taxon>
    </lineage>
</organism>
<dbReference type="RefSeq" id="WP_206719409.1">
    <property type="nucleotide sequence ID" value="NZ_CP071091.1"/>
</dbReference>
<reference evidence="2 3" key="1">
    <citation type="submission" date="2021-02" db="EMBL/GenBank/DDBJ databases">
        <title>De Novo genome assembly of isolated myxobacteria.</title>
        <authorList>
            <person name="Stevens D.C."/>
        </authorList>
    </citation>
    <scope>NUCLEOTIDE SEQUENCE [LARGE SCALE GENOMIC DNA]</scope>
    <source>
        <strain evidence="2 3">SCHIC003</strain>
    </source>
</reference>
<name>A0ABX7NG37_9BACT</name>